<dbReference type="EMBL" id="JRNI01000019">
    <property type="protein sequence ID" value="KGF30840.1"/>
    <property type="molecule type" value="Genomic_DNA"/>
</dbReference>
<proteinExistence type="predicted"/>
<dbReference type="Proteomes" id="UP000029629">
    <property type="component" value="Unassembled WGS sequence"/>
</dbReference>
<organism evidence="3 4">
    <name type="scientific">Oligella urethralis DNF00040</name>
    <dbReference type="NCBI Taxonomy" id="1401065"/>
    <lineage>
        <taxon>Bacteria</taxon>
        <taxon>Pseudomonadati</taxon>
        <taxon>Pseudomonadota</taxon>
        <taxon>Betaproteobacteria</taxon>
        <taxon>Burkholderiales</taxon>
        <taxon>Alcaligenaceae</taxon>
        <taxon>Oligella</taxon>
    </lineage>
</organism>
<evidence type="ECO:0000313" key="4">
    <source>
        <dbReference type="Proteomes" id="UP000029629"/>
    </source>
</evidence>
<reference evidence="3 4" key="1">
    <citation type="submission" date="2014-07" db="EMBL/GenBank/DDBJ databases">
        <authorList>
            <person name="McCorrison J."/>
            <person name="Sanka R."/>
            <person name="Torralba M."/>
            <person name="Gillis M."/>
            <person name="Haft D.H."/>
            <person name="Methe B."/>
            <person name="Sutton G."/>
            <person name="Nelson K.E."/>
        </authorList>
    </citation>
    <scope>NUCLEOTIDE SEQUENCE [LARGE SCALE GENOMIC DNA]</scope>
    <source>
        <strain evidence="3 4">DNF00040</strain>
    </source>
</reference>
<comment type="caution">
    <text evidence="3">The sequence shown here is derived from an EMBL/GenBank/DDBJ whole genome shotgun (WGS) entry which is preliminary data.</text>
</comment>
<dbReference type="InterPro" id="IPR029063">
    <property type="entry name" value="SAM-dependent_MTases_sf"/>
</dbReference>
<dbReference type="GO" id="GO:0035243">
    <property type="term" value="F:protein-arginine omega-N symmetric methyltransferase activity"/>
    <property type="evidence" value="ECO:0007669"/>
    <property type="project" value="TreeGrafter"/>
</dbReference>
<dbReference type="RefSeq" id="WP_036558817.1">
    <property type="nucleotide sequence ID" value="NZ_JRNI01000019.1"/>
</dbReference>
<accession>A0A095Z810</accession>
<gene>
    <name evidence="3" type="ORF">HMPREF2130_05320</name>
</gene>
<dbReference type="GO" id="GO:0032259">
    <property type="term" value="P:methylation"/>
    <property type="evidence" value="ECO:0007669"/>
    <property type="project" value="UniProtKB-KW"/>
</dbReference>
<dbReference type="SUPFAM" id="SSF53335">
    <property type="entry name" value="S-adenosyl-L-methionine-dependent methyltransferases"/>
    <property type="match status" value="2"/>
</dbReference>
<name>A0A095Z810_9BURK</name>
<evidence type="ECO:0008006" key="5">
    <source>
        <dbReference type="Google" id="ProtNLM"/>
    </source>
</evidence>
<protein>
    <recommendedName>
        <fullName evidence="5">SAM-dependent methyltransferase</fullName>
    </recommendedName>
</protein>
<dbReference type="Pfam" id="PF02636">
    <property type="entry name" value="Methyltransf_28"/>
    <property type="match status" value="1"/>
</dbReference>
<keyword evidence="4" id="KW-1185">Reference proteome</keyword>
<keyword evidence="1" id="KW-0489">Methyltransferase</keyword>
<dbReference type="AlphaFoldDB" id="A0A095Z810"/>
<evidence type="ECO:0000256" key="1">
    <source>
        <dbReference type="ARBA" id="ARBA00022603"/>
    </source>
</evidence>
<dbReference type="PANTHER" id="PTHR12049:SF7">
    <property type="entry name" value="PROTEIN ARGININE METHYLTRANSFERASE NDUFAF7, MITOCHONDRIAL"/>
    <property type="match status" value="1"/>
</dbReference>
<evidence type="ECO:0000313" key="3">
    <source>
        <dbReference type="EMBL" id="KGF30840.1"/>
    </source>
</evidence>
<sequence length="444" mass="49051">MNIKNLPQLHPAELEHTQRLAELLKKEIESNGPISFEHFMAQALYHPQYGYYTSGRLKLASHQSSQEAIAASSLAYLERGEAIPLEGDNPSIGMSRVDKGNPAAMSSASAVSGDFITAPELSPWFGRTLALAVSDVLSHCSEKNILEFGAGSGALAAQILESLDDTSVKYFILEVSSDLKELQQQSLSAYADRVVWLEQLPESFVGCVIANEVLDAMPVRLYIYDDEEKLKERYVTLRPTSTSEEETVATQPQNLFTWADEEVTAERLADGIERMPKIAGYSSEFNQQARAWIRSMGEWLKQGAAIIIDYGFPAAEYYHPQRAQGTLMCHFRHHAHPDVLSLPGIQDITAHVDFSAIADEAFKAGLELAGYTSQANFLINCGMLDLLSTLDPEDVESYALHIGPVQKLLSESEMGELFKVMILSKGLQGFCPIGFSHADRRSQL</sequence>
<dbReference type="InterPro" id="IPR003788">
    <property type="entry name" value="NDUFAF7"/>
</dbReference>
<keyword evidence="2" id="KW-0808">Transferase</keyword>
<evidence type="ECO:0000256" key="2">
    <source>
        <dbReference type="ARBA" id="ARBA00022679"/>
    </source>
</evidence>
<dbReference type="PANTHER" id="PTHR12049">
    <property type="entry name" value="PROTEIN ARGININE METHYLTRANSFERASE NDUFAF7, MITOCHONDRIAL"/>
    <property type="match status" value="1"/>
</dbReference>
<dbReference type="eggNOG" id="COG1565">
    <property type="taxonomic scope" value="Bacteria"/>
</dbReference>
<dbReference type="OrthoDB" id="9794208at2"/>
<dbReference type="InterPro" id="IPR038375">
    <property type="entry name" value="NDUFAF7_sf"/>
</dbReference>
<dbReference type="Gene3D" id="3.40.50.12710">
    <property type="match status" value="1"/>
</dbReference>